<dbReference type="STRING" id="685588.A0A067SFK4"/>
<dbReference type="OrthoDB" id="2742740at2759"/>
<keyword evidence="2" id="KW-1185">Reference proteome</keyword>
<proteinExistence type="predicted"/>
<organism evidence="1 2">
    <name type="scientific">Galerina marginata (strain CBS 339.88)</name>
    <dbReference type="NCBI Taxonomy" id="685588"/>
    <lineage>
        <taxon>Eukaryota</taxon>
        <taxon>Fungi</taxon>
        <taxon>Dikarya</taxon>
        <taxon>Basidiomycota</taxon>
        <taxon>Agaricomycotina</taxon>
        <taxon>Agaricomycetes</taxon>
        <taxon>Agaricomycetidae</taxon>
        <taxon>Agaricales</taxon>
        <taxon>Agaricineae</taxon>
        <taxon>Strophariaceae</taxon>
        <taxon>Galerina</taxon>
    </lineage>
</organism>
<protein>
    <submittedName>
        <fullName evidence="1">Uncharacterized protein</fullName>
    </submittedName>
</protein>
<reference evidence="2" key="1">
    <citation type="journal article" date="2014" name="Proc. Natl. Acad. Sci. U.S.A.">
        <title>Extensive sampling of basidiomycete genomes demonstrates inadequacy of the white-rot/brown-rot paradigm for wood decay fungi.</title>
        <authorList>
            <person name="Riley R."/>
            <person name="Salamov A.A."/>
            <person name="Brown D.W."/>
            <person name="Nagy L.G."/>
            <person name="Floudas D."/>
            <person name="Held B.W."/>
            <person name="Levasseur A."/>
            <person name="Lombard V."/>
            <person name="Morin E."/>
            <person name="Otillar R."/>
            <person name="Lindquist E.A."/>
            <person name="Sun H."/>
            <person name="LaButti K.M."/>
            <person name="Schmutz J."/>
            <person name="Jabbour D."/>
            <person name="Luo H."/>
            <person name="Baker S.E."/>
            <person name="Pisabarro A.G."/>
            <person name="Walton J.D."/>
            <person name="Blanchette R.A."/>
            <person name="Henrissat B."/>
            <person name="Martin F."/>
            <person name="Cullen D."/>
            <person name="Hibbett D.S."/>
            <person name="Grigoriev I.V."/>
        </authorList>
    </citation>
    <scope>NUCLEOTIDE SEQUENCE [LARGE SCALE GENOMIC DNA]</scope>
    <source>
        <strain evidence="2">CBS 339.88</strain>
    </source>
</reference>
<gene>
    <name evidence="1" type="ORF">GALMADRAFT_81760</name>
</gene>
<evidence type="ECO:0000313" key="2">
    <source>
        <dbReference type="Proteomes" id="UP000027222"/>
    </source>
</evidence>
<evidence type="ECO:0000313" key="1">
    <source>
        <dbReference type="EMBL" id="KDR65528.1"/>
    </source>
</evidence>
<sequence>IEDLQNALEFKRALEKASLDNGDLDAEELDRLRNPVTKPVDIDDRDVLLSIKLFLSTSNASDQIYKNIHKNVVEDSPDCNILSHAQVKKALAELTGVHAIVHDMCPNSCIAYTGPFSVLEQS</sequence>
<name>A0A067SFK4_GALM3</name>
<dbReference type="Proteomes" id="UP000027222">
    <property type="component" value="Unassembled WGS sequence"/>
</dbReference>
<dbReference type="EMBL" id="KL142443">
    <property type="protein sequence ID" value="KDR65528.1"/>
    <property type="molecule type" value="Genomic_DNA"/>
</dbReference>
<dbReference type="HOGENOM" id="CLU_007337_3_2_1"/>
<dbReference type="AlphaFoldDB" id="A0A067SFK4"/>
<feature type="non-terminal residue" evidence="1">
    <location>
        <position position="1"/>
    </location>
</feature>
<accession>A0A067SFK4</accession>